<gene>
    <name evidence="4" type="ORF">EBM89_17355</name>
</gene>
<dbReference type="InterPro" id="IPR001608">
    <property type="entry name" value="Ala_racemase_N"/>
</dbReference>
<dbReference type="OrthoDB" id="9811417at2"/>
<evidence type="ECO:0000313" key="5">
    <source>
        <dbReference type="Proteomes" id="UP000269289"/>
    </source>
</evidence>
<comment type="caution">
    <text evidence="4">The sequence shown here is derived from an EMBL/GenBank/DDBJ whole genome shotgun (WGS) entry which is preliminary data.</text>
</comment>
<dbReference type="EMBL" id="RFFI01000125">
    <property type="protein sequence ID" value="RMI04865.1"/>
    <property type="molecule type" value="Genomic_DNA"/>
</dbReference>
<dbReference type="SUPFAM" id="SSF51419">
    <property type="entry name" value="PLP-binding barrel"/>
    <property type="match status" value="1"/>
</dbReference>
<accession>A0A3M2J1N1</accession>
<dbReference type="AlphaFoldDB" id="A0A3M2J1N1"/>
<dbReference type="PANTHER" id="PTHR28004">
    <property type="entry name" value="ZGC:162816-RELATED"/>
    <property type="match status" value="1"/>
</dbReference>
<reference evidence="4 5" key="1">
    <citation type="submission" date="2018-10" db="EMBL/GenBank/DDBJ databases">
        <title>Isolation, diversity and antifungal activity of actinobacteria from wheat.</title>
        <authorList>
            <person name="Han C."/>
        </authorList>
    </citation>
    <scope>NUCLEOTIDE SEQUENCE [LARGE SCALE GENOMIC DNA]</scope>
    <source>
        <strain evidence="4 5">NEAU-YY56</strain>
    </source>
</reference>
<dbReference type="PANTHER" id="PTHR28004:SF8">
    <property type="entry name" value="D-SERINE DEAMINASE"/>
    <property type="match status" value="1"/>
</dbReference>
<dbReference type="GO" id="GO:0016829">
    <property type="term" value="F:lyase activity"/>
    <property type="evidence" value="ECO:0007669"/>
    <property type="project" value="UniProtKB-KW"/>
</dbReference>
<dbReference type="InterPro" id="IPR051466">
    <property type="entry name" value="D-amino_acid_metab_enzyme"/>
</dbReference>
<dbReference type="Pfam" id="PF14031">
    <property type="entry name" value="D-ser_dehydrat"/>
    <property type="match status" value="1"/>
</dbReference>
<evidence type="ECO:0000259" key="3">
    <source>
        <dbReference type="SMART" id="SM01119"/>
    </source>
</evidence>
<comment type="similarity">
    <text evidence="1">Belongs to the DSD1 family.</text>
</comment>
<proteinExistence type="inferred from homology"/>
<dbReference type="Gene3D" id="2.40.37.20">
    <property type="entry name" value="D-serine dehydratase-like domain"/>
    <property type="match status" value="1"/>
</dbReference>
<evidence type="ECO:0000313" key="4">
    <source>
        <dbReference type="EMBL" id="RMI04865.1"/>
    </source>
</evidence>
<keyword evidence="2" id="KW-0456">Lyase</keyword>
<feature type="domain" description="D-serine dehydratase-like" evidence="3">
    <location>
        <begin position="295"/>
        <end position="394"/>
    </location>
</feature>
<dbReference type="InterPro" id="IPR029066">
    <property type="entry name" value="PLP-binding_barrel"/>
</dbReference>
<evidence type="ECO:0000256" key="2">
    <source>
        <dbReference type="ARBA" id="ARBA00023239"/>
    </source>
</evidence>
<keyword evidence="5" id="KW-1185">Reference proteome</keyword>
<dbReference type="InterPro" id="IPR026956">
    <property type="entry name" value="D-ser_dehydrat-like_dom"/>
</dbReference>
<name>A0A3M2J1N1_9CELL</name>
<sequence length="406" mass="42893">MSGRGRHAARGAADAPAAGAGLGDLELPVMLLHDDAIEHNVRTMADWVRAAGVQLAPHAKTHMSRDLVRRQTDAGAWGFTAATPAQVRTLASWGVGRVLHANVLVDPASIAWVAEHLLAADSATEYLCYVDSEAGLDLLLRELAPHRPDRPLPLLLELGFAGGRTGMRDDVAALALARRVAASEHVRLAGVAAFEGLMPVGDDPAAPPGAAELLERVRGFVTALTDQGLVAGVPVVTAGGSSYFDLVVRELGPAMWDVPVTTVLRSGCYITHDHGVYRRTSPLGADRGNAALRPAFELRASVLSVPEDGRVLVGFGRREAPTDDRLPVVLGAVPAPDGAHDLDVTGWEVTGVNDHHAFLRVPSGVAPAPGTVLRFGISHPCGAFDRWRHIPLVEDDVVVGEITPRL</sequence>
<dbReference type="InterPro" id="IPR042208">
    <property type="entry name" value="D-ser_dehydrat-like_sf"/>
</dbReference>
<dbReference type="SMART" id="SM01119">
    <property type="entry name" value="D-ser_dehydrat"/>
    <property type="match status" value="1"/>
</dbReference>
<organism evidence="4 5">
    <name type="scientific">Cellulomonas triticagri</name>
    <dbReference type="NCBI Taxonomy" id="2483352"/>
    <lineage>
        <taxon>Bacteria</taxon>
        <taxon>Bacillati</taxon>
        <taxon>Actinomycetota</taxon>
        <taxon>Actinomycetes</taxon>
        <taxon>Micrococcales</taxon>
        <taxon>Cellulomonadaceae</taxon>
        <taxon>Cellulomonas</taxon>
    </lineage>
</organism>
<evidence type="ECO:0000256" key="1">
    <source>
        <dbReference type="ARBA" id="ARBA00005323"/>
    </source>
</evidence>
<dbReference type="Pfam" id="PF01168">
    <property type="entry name" value="Ala_racemase_N"/>
    <property type="match status" value="1"/>
</dbReference>
<dbReference type="Gene3D" id="3.20.20.10">
    <property type="entry name" value="Alanine racemase"/>
    <property type="match status" value="1"/>
</dbReference>
<dbReference type="Proteomes" id="UP000269289">
    <property type="component" value="Unassembled WGS sequence"/>
</dbReference>
<protein>
    <recommendedName>
        <fullName evidence="3">D-serine dehydratase-like domain-containing protein</fullName>
    </recommendedName>
</protein>